<organism evidence="1 2">
    <name type="scientific">Bordetella genomosp. 4</name>
    <dbReference type="NCBI Taxonomy" id="463044"/>
    <lineage>
        <taxon>Bacteria</taxon>
        <taxon>Pseudomonadati</taxon>
        <taxon>Pseudomonadota</taxon>
        <taxon>Betaproteobacteria</taxon>
        <taxon>Burkholderiales</taxon>
        <taxon>Alcaligenaceae</taxon>
        <taxon>Bordetella</taxon>
    </lineage>
</organism>
<dbReference type="RefSeq" id="WP_094838282.1">
    <property type="nucleotide sequence ID" value="NZ_NEVQ01000013.1"/>
</dbReference>
<reference evidence="1 2" key="1">
    <citation type="submission" date="2017-05" db="EMBL/GenBank/DDBJ databases">
        <title>Complete and WGS of Bordetella genogroups.</title>
        <authorList>
            <person name="Spilker T."/>
            <person name="LiPuma J."/>
        </authorList>
    </citation>
    <scope>NUCLEOTIDE SEQUENCE [LARGE SCALE GENOMIC DNA]</scope>
    <source>
        <strain evidence="1 2">AU9919</strain>
    </source>
</reference>
<dbReference type="Proteomes" id="UP000216885">
    <property type="component" value="Unassembled WGS sequence"/>
</dbReference>
<sequence>METIERLYATVEGVYEVLQAPYNFDVDGHDGEWWAQCLRDRDFFENLSDQDRAVMLAGVARLPVTSWSKGLQKQLKAAIKDAIEEWA</sequence>
<name>A0A261U472_9BORD</name>
<evidence type="ECO:0000313" key="2">
    <source>
        <dbReference type="Proteomes" id="UP000216885"/>
    </source>
</evidence>
<evidence type="ECO:0000313" key="1">
    <source>
        <dbReference type="EMBL" id="OZI56768.1"/>
    </source>
</evidence>
<comment type="caution">
    <text evidence="1">The sequence shown here is derived from an EMBL/GenBank/DDBJ whole genome shotgun (WGS) entry which is preliminary data.</text>
</comment>
<dbReference type="AlphaFoldDB" id="A0A261U472"/>
<dbReference type="EMBL" id="NEVQ01000013">
    <property type="protein sequence ID" value="OZI56768.1"/>
    <property type="molecule type" value="Genomic_DNA"/>
</dbReference>
<keyword evidence="2" id="KW-1185">Reference proteome</keyword>
<accession>A0A261U472</accession>
<gene>
    <name evidence="1" type="ORF">CAL20_15320</name>
</gene>
<proteinExistence type="predicted"/>
<protein>
    <submittedName>
        <fullName evidence="1">Uncharacterized protein</fullName>
    </submittedName>
</protein>